<feature type="domain" description="COQ9 C-terminal" evidence="10">
    <location>
        <begin position="209"/>
        <end position="248"/>
    </location>
</feature>
<reference evidence="12" key="1">
    <citation type="submission" date="2021-01" db="EMBL/GenBank/DDBJ databases">
        <authorList>
            <person name="Corre E."/>
            <person name="Pelletier E."/>
            <person name="Niang G."/>
            <person name="Scheremetjew M."/>
            <person name="Finn R."/>
            <person name="Kale V."/>
            <person name="Holt S."/>
            <person name="Cochrane G."/>
            <person name="Meng A."/>
            <person name="Brown T."/>
            <person name="Cohen L."/>
        </authorList>
    </citation>
    <scope>NUCLEOTIDE SEQUENCE</scope>
    <source>
        <strain evidence="12">CCMP1452</strain>
    </source>
</reference>
<dbReference type="Pfam" id="PF21392">
    <property type="entry name" value="COQ9_N"/>
    <property type="match status" value="1"/>
</dbReference>
<evidence type="ECO:0000256" key="7">
    <source>
        <dbReference type="ARBA" id="ARBA00023128"/>
    </source>
</evidence>
<proteinExistence type="inferred from homology"/>
<dbReference type="PANTHER" id="PTHR21427">
    <property type="entry name" value="UBIQUINONE BIOSYNTHESIS PROTEIN COQ9, MITOCHONDRIAL"/>
    <property type="match status" value="1"/>
</dbReference>
<organism evidence="12">
    <name type="scientific">Eucampia antarctica</name>
    <dbReference type="NCBI Taxonomy" id="49252"/>
    <lineage>
        <taxon>Eukaryota</taxon>
        <taxon>Sar</taxon>
        <taxon>Stramenopiles</taxon>
        <taxon>Ochrophyta</taxon>
        <taxon>Bacillariophyta</taxon>
        <taxon>Mediophyceae</taxon>
        <taxon>Biddulphiophycidae</taxon>
        <taxon>Hemiaulales</taxon>
        <taxon>Hemiaulaceae</taxon>
        <taxon>Eucampia</taxon>
    </lineage>
</organism>
<dbReference type="Pfam" id="PF08511">
    <property type="entry name" value="COQ9"/>
    <property type="match status" value="1"/>
</dbReference>
<dbReference type="InterPro" id="IPR012762">
    <property type="entry name" value="Ubiq_biosynth_COQ9"/>
</dbReference>
<evidence type="ECO:0000259" key="10">
    <source>
        <dbReference type="Pfam" id="PF08511"/>
    </source>
</evidence>
<evidence type="ECO:0000256" key="6">
    <source>
        <dbReference type="ARBA" id="ARBA00023121"/>
    </source>
</evidence>
<comment type="function">
    <text evidence="8">Membrane-associated protein that warps the membrane surface to access and bind aromatic isoprenes with high specificity, including ubiquinone (CoQ) isoprene intermediates and presents them directly to Coq7, therefore facilitating the Coq7-mediated hydroxylase step. Participates in the biosynthesis of coenzyme Q, also named ubiquinone, an essential lipid-soluble electron transporter for aerobic cellular respiration.</text>
</comment>
<dbReference type="AlphaFoldDB" id="A0A7S2WPD4"/>
<dbReference type="EMBL" id="HBHI01029304">
    <property type="protein sequence ID" value="CAD9699850.1"/>
    <property type="molecule type" value="Transcribed_RNA"/>
</dbReference>
<feature type="domain" description="Ubiquinone biosynthesis protein COQ9 HTH" evidence="11">
    <location>
        <begin position="72"/>
        <end position="93"/>
    </location>
</feature>
<feature type="region of interest" description="Disordered" evidence="9">
    <location>
        <begin position="329"/>
        <end position="349"/>
    </location>
</feature>
<evidence type="ECO:0000256" key="3">
    <source>
        <dbReference type="ARBA" id="ARBA00010766"/>
    </source>
</evidence>
<keyword evidence="7 8" id="KW-0496">Mitochondrion</keyword>
<evidence type="ECO:0000256" key="1">
    <source>
        <dbReference type="ARBA" id="ARBA00004173"/>
    </source>
</evidence>
<dbReference type="UniPathway" id="UPA00232"/>
<keyword evidence="5" id="KW-0809">Transit peptide</keyword>
<evidence type="ECO:0000256" key="8">
    <source>
        <dbReference type="RuleBase" id="RU366063"/>
    </source>
</evidence>
<keyword evidence="6 8" id="KW-0446">Lipid-binding</keyword>
<evidence type="ECO:0000256" key="5">
    <source>
        <dbReference type="ARBA" id="ARBA00022946"/>
    </source>
</evidence>
<dbReference type="NCBIfam" id="TIGR02396">
    <property type="entry name" value="diverge_rpsU"/>
    <property type="match status" value="1"/>
</dbReference>
<evidence type="ECO:0000313" key="12">
    <source>
        <dbReference type="EMBL" id="CAD9699850.1"/>
    </source>
</evidence>
<name>A0A7S2WPD4_9STRA</name>
<keyword evidence="4 8" id="KW-0831">Ubiquinone biosynthesis</keyword>
<dbReference type="GO" id="GO:0005743">
    <property type="term" value="C:mitochondrial inner membrane"/>
    <property type="evidence" value="ECO:0007669"/>
    <property type="project" value="TreeGrafter"/>
</dbReference>
<evidence type="ECO:0000256" key="2">
    <source>
        <dbReference type="ARBA" id="ARBA00004749"/>
    </source>
</evidence>
<dbReference type="GO" id="GO:0006744">
    <property type="term" value="P:ubiquinone biosynthetic process"/>
    <property type="evidence" value="ECO:0007669"/>
    <property type="project" value="UniProtKB-UniRule"/>
</dbReference>
<protein>
    <recommendedName>
        <fullName evidence="8">Ubiquinone biosynthesis protein</fullName>
    </recommendedName>
</protein>
<gene>
    <name evidence="12" type="ORF">EANT1437_LOCUS14991</name>
</gene>
<evidence type="ECO:0000256" key="9">
    <source>
        <dbReference type="SAM" id="MobiDB-lite"/>
    </source>
</evidence>
<dbReference type="InterPro" id="IPR013718">
    <property type="entry name" value="COQ9_C"/>
</dbReference>
<comment type="pathway">
    <text evidence="2 8">Cofactor biosynthesis; ubiquinone biosynthesis.</text>
</comment>
<dbReference type="InterPro" id="IPR048674">
    <property type="entry name" value="COQ9_HTH"/>
</dbReference>
<sequence>MFANSLRRCGRINAPNVSRHWKRQNTSVGESLRTIKWSLTSEKSLSSSQLRFSSNDSMPNDQNTLNGRRCEIFNAALEYVPEYGWTDDALAQGVLHLGYPPASIGLVSSNGGGGELVSFFMEMSSEQLEKHLQTKQLDSNKSYAERLEYAIRTRLEMNSSFVRANRWHEGMATGTLQAPTTAQQLDKLCHIIQQFASIASKNVGVVEHAAIGSIYIGTELHMLMDEDKLSYASTWEFLHQRVNEFDNLSLPSSSPEMYTATTAVLSSLGGAAVSLLHPAAKLGVGAMANTVVPVFMNLMQQSQSNIPHMHPSPGTKSQDYISQKVNNLHGADLSDLPPFETEPFDRTNK</sequence>
<evidence type="ECO:0000259" key="11">
    <source>
        <dbReference type="Pfam" id="PF21392"/>
    </source>
</evidence>
<comment type="subcellular location">
    <subcellularLocation>
        <location evidence="1 8">Mitochondrion</location>
    </subcellularLocation>
</comment>
<accession>A0A7S2WPD4</accession>
<dbReference type="Gene3D" id="1.10.357.10">
    <property type="entry name" value="Tetracycline Repressor, domain 2"/>
    <property type="match status" value="1"/>
</dbReference>
<evidence type="ECO:0000256" key="4">
    <source>
        <dbReference type="ARBA" id="ARBA00022688"/>
    </source>
</evidence>
<dbReference type="GO" id="GO:0008289">
    <property type="term" value="F:lipid binding"/>
    <property type="evidence" value="ECO:0007669"/>
    <property type="project" value="UniProtKB-UniRule"/>
</dbReference>
<dbReference type="PANTHER" id="PTHR21427:SF19">
    <property type="entry name" value="UBIQUINONE BIOSYNTHESIS PROTEIN COQ9, MITOCHONDRIAL"/>
    <property type="match status" value="1"/>
</dbReference>
<comment type="similarity">
    <text evidence="3 8">Belongs to the COQ9 family.</text>
</comment>